<dbReference type="AlphaFoldDB" id="A0A1I4ZC10"/>
<name>A0A1I4ZC10_9RHOB</name>
<evidence type="ECO:0000313" key="4">
    <source>
        <dbReference type="EMBL" id="SFN47509.1"/>
    </source>
</evidence>
<sequence>MTDMRRIIWLASYPKSGNTWTRIFLANYIANPSEPLSLSEMTKYSTGDAILRHYHTMAGRMIDPHNFPLTLSLRDKVLRGIISNKADAYLVKTHSSRRAVQGVELIPPQYTRSAVYIIRNPLDMVLSSARHYAISAEKAVESISQKGKVVPPSEKTVPVVQGSWSEHVKSWTSFAPYPVLVLRYEDMLCNPQENFGKILTHLGIPIDKDRLDRAIQFSSFNQLKEQEEKTGFVEKAEHAESFFASGKSDQWKTELSPELVKKVRDLHGDTMKRHGYLE</sequence>
<proteinExistence type="inferred from homology"/>
<dbReference type="GO" id="GO:0008146">
    <property type="term" value="F:sulfotransferase activity"/>
    <property type="evidence" value="ECO:0007669"/>
    <property type="project" value="InterPro"/>
</dbReference>
<evidence type="ECO:0000256" key="1">
    <source>
        <dbReference type="ARBA" id="ARBA00005771"/>
    </source>
</evidence>
<feature type="domain" description="Sulfotransferase" evidence="3">
    <location>
        <begin position="8"/>
        <end position="273"/>
    </location>
</feature>
<evidence type="ECO:0000313" key="5">
    <source>
        <dbReference type="Proteomes" id="UP000198599"/>
    </source>
</evidence>
<dbReference type="RefSeq" id="WP_245736192.1">
    <property type="nucleotide sequence ID" value="NZ_FOVP01000003.1"/>
</dbReference>
<dbReference type="PANTHER" id="PTHR11783">
    <property type="entry name" value="SULFOTRANSFERASE SULT"/>
    <property type="match status" value="1"/>
</dbReference>
<evidence type="ECO:0000256" key="2">
    <source>
        <dbReference type="ARBA" id="ARBA00022679"/>
    </source>
</evidence>
<reference evidence="5" key="1">
    <citation type="submission" date="2016-10" db="EMBL/GenBank/DDBJ databases">
        <authorList>
            <person name="Varghese N."/>
            <person name="Submissions S."/>
        </authorList>
    </citation>
    <scope>NUCLEOTIDE SEQUENCE [LARGE SCALE GENOMIC DNA]</scope>
    <source>
        <strain evidence="5">DSM 28463</strain>
    </source>
</reference>
<dbReference type="Gene3D" id="3.40.50.300">
    <property type="entry name" value="P-loop containing nucleotide triphosphate hydrolases"/>
    <property type="match status" value="1"/>
</dbReference>
<protein>
    <submittedName>
        <fullName evidence="4">Sulfotransferase domain-containing protein</fullName>
    </submittedName>
</protein>
<dbReference type="InterPro" id="IPR000863">
    <property type="entry name" value="Sulfotransferase_dom"/>
</dbReference>
<dbReference type="SUPFAM" id="SSF52540">
    <property type="entry name" value="P-loop containing nucleoside triphosphate hydrolases"/>
    <property type="match status" value="1"/>
</dbReference>
<comment type="similarity">
    <text evidence="1">Belongs to the sulfotransferase 1 family.</text>
</comment>
<dbReference type="Pfam" id="PF00685">
    <property type="entry name" value="Sulfotransfer_1"/>
    <property type="match status" value="1"/>
</dbReference>
<gene>
    <name evidence="4" type="ORF">SAMN04487859_10385</name>
</gene>
<dbReference type="Proteomes" id="UP000198599">
    <property type="component" value="Unassembled WGS sequence"/>
</dbReference>
<dbReference type="STRING" id="1005928.SAMN04487859_10385"/>
<evidence type="ECO:0000259" key="3">
    <source>
        <dbReference type="Pfam" id="PF00685"/>
    </source>
</evidence>
<keyword evidence="5" id="KW-1185">Reference proteome</keyword>
<dbReference type="EMBL" id="FOVP01000003">
    <property type="protein sequence ID" value="SFN47509.1"/>
    <property type="molecule type" value="Genomic_DNA"/>
</dbReference>
<dbReference type="InterPro" id="IPR027417">
    <property type="entry name" value="P-loop_NTPase"/>
</dbReference>
<organism evidence="4 5">
    <name type="scientific">Roseovarius lutimaris</name>
    <dbReference type="NCBI Taxonomy" id="1005928"/>
    <lineage>
        <taxon>Bacteria</taxon>
        <taxon>Pseudomonadati</taxon>
        <taxon>Pseudomonadota</taxon>
        <taxon>Alphaproteobacteria</taxon>
        <taxon>Rhodobacterales</taxon>
        <taxon>Roseobacteraceae</taxon>
        <taxon>Roseovarius</taxon>
    </lineage>
</organism>
<keyword evidence="2 4" id="KW-0808">Transferase</keyword>
<accession>A0A1I4ZC10</accession>